<feature type="repeat" description="ANK" evidence="1">
    <location>
        <begin position="6"/>
        <end position="38"/>
    </location>
</feature>
<dbReference type="PROSITE" id="PS50297">
    <property type="entry name" value="ANK_REP_REGION"/>
    <property type="match status" value="1"/>
</dbReference>
<feature type="transmembrane region" description="Helical" evidence="2">
    <location>
        <begin position="127"/>
        <end position="148"/>
    </location>
</feature>
<dbReference type="AlphaFoldDB" id="A0A150G0K7"/>
<dbReference type="Gene3D" id="1.25.40.20">
    <property type="entry name" value="Ankyrin repeat-containing domain"/>
    <property type="match status" value="1"/>
</dbReference>
<dbReference type="Proteomes" id="UP000075714">
    <property type="component" value="Unassembled WGS sequence"/>
</dbReference>
<evidence type="ECO:0000313" key="4">
    <source>
        <dbReference type="Proteomes" id="UP000075714"/>
    </source>
</evidence>
<accession>A0A150G0K7</accession>
<dbReference type="OrthoDB" id="561074at2759"/>
<dbReference type="EMBL" id="LSYV01000094">
    <property type="protein sequence ID" value="KXZ43361.1"/>
    <property type="molecule type" value="Genomic_DNA"/>
</dbReference>
<organism evidence="3 4">
    <name type="scientific">Gonium pectorale</name>
    <name type="common">Green alga</name>
    <dbReference type="NCBI Taxonomy" id="33097"/>
    <lineage>
        <taxon>Eukaryota</taxon>
        <taxon>Viridiplantae</taxon>
        <taxon>Chlorophyta</taxon>
        <taxon>core chlorophytes</taxon>
        <taxon>Chlorophyceae</taxon>
        <taxon>CS clade</taxon>
        <taxon>Chlamydomonadales</taxon>
        <taxon>Volvocaceae</taxon>
        <taxon>Gonium</taxon>
    </lineage>
</organism>
<comment type="caution">
    <text evidence="3">The sequence shown here is derived from an EMBL/GenBank/DDBJ whole genome shotgun (WGS) entry which is preliminary data.</text>
</comment>
<evidence type="ECO:0000256" key="2">
    <source>
        <dbReference type="SAM" id="Phobius"/>
    </source>
</evidence>
<protein>
    <submittedName>
        <fullName evidence="3">Uncharacterized protein</fullName>
    </submittedName>
</protein>
<evidence type="ECO:0000313" key="3">
    <source>
        <dbReference type="EMBL" id="KXZ43361.1"/>
    </source>
</evidence>
<keyword evidence="1" id="KW-0040">ANK repeat</keyword>
<dbReference type="SUPFAM" id="SSF48403">
    <property type="entry name" value="Ankyrin repeat"/>
    <property type="match status" value="1"/>
</dbReference>
<dbReference type="InterPro" id="IPR002110">
    <property type="entry name" value="Ankyrin_rpt"/>
</dbReference>
<keyword evidence="2" id="KW-1133">Transmembrane helix</keyword>
<name>A0A150G0K7_GONPE</name>
<dbReference type="Pfam" id="PF00023">
    <property type="entry name" value="Ank"/>
    <property type="match status" value="1"/>
</dbReference>
<keyword evidence="4" id="KW-1185">Reference proteome</keyword>
<reference evidence="4" key="1">
    <citation type="journal article" date="2016" name="Nat. Commun.">
        <title>The Gonium pectorale genome demonstrates co-option of cell cycle regulation during the evolution of multicellularity.</title>
        <authorList>
            <person name="Hanschen E.R."/>
            <person name="Marriage T.N."/>
            <person name="Ferris P.J."/>
            <person name="Hamaji T."/>
            <person name="Toyoda A."/>
            <person name="Fujiyama A."/>
            <person name="Neme R."/>
            <person name="Noguchi H."/>
            <person name="Minakuchi Y."/>
            <person name="Suzuki M."/>
            <person name="Kawai-Toyooka H."/>
            <person name="Smith D.R."/>
            <person name="Sparks H."/>
            <person name="Anderson J."/>
            <person name="Bakaric R."/>
            <person name="Luria V."/>
            <person name="Karger A."/>
            <person name="Kirschner M.W."/>
            <person name="Durand P.M."/>
            <person name="Michod R.E."/>
            <person name="Nozaki H."/>
            <person name="Olson B.J."/>
        </authorList>
    </citation>
    <scope>NUCLEOTIDE SEQUENCE [LARGE SCALE GENOMIC DNA]</scope>
    <source>
        <strain evidence="4">NIES-2863</strain>
    </source>
</reference>
<proteinExistence type="predicted"/>
<gene>
    <name evidence="3" type="ORF">GPECTOR_93g631</name>
</gene>
<dbReference type="PROSITE" id="PS50088">
    <property type="entry name" value="ANK_REPEAT"/>
    <property type="match status" value="1"/>
</dbReference>
<sequence>MKEVQAGDTALLIAIRKENPEIVTQLLKSGASVKTGNTAGETPLQLVSKLYKETESKKQQEIAKVLVRHILDSKDSYKAFLEATALFAIYVTYEYLTVNSVMDVVLNGVGIIFVLEIDDLLELQQEVLKGICIVINICLMAMSVFCVASFKDWTHSRFTVAMFGIACAQVFSINAATVEDILDAVANVPFVVESAYLGLMKCLHSGTPQPQPPPQVTVHVV</sequence>
<keyword evidence="2" id="KW-0812">Transmembrane</keyword>
<dbReference type="InterPro" id="IPR036770">
    <property type="entry name" value="Ankyrin_rpt-contain_sf"/>
</dbReference>
<feature type="transmembrane region" description="Helical" evidence="2">
    <location>
        <begin position="95"/>
        <end position="115"/>
    </location>
</feature>
<keyword evidence="2" id="KW-0472">Membrane</keyword>
<evidence type="ECO:0000256" key="1">
    <source>
        <dbReference type="PROSITE-ProRule" id="PRU00023"/>
    </source>
</evidence>